<evidence type="ECO:0000313" key="11">
    <source>
        <dbReference type="Proteomes" id="UP001383192"/>
    </source>
</evidence>
<dbReference type="Gene3D" id="1.20.920.10">
    <property type="entry name" value="Bromodomain-like"/>
    <property type="match status" value="1"/>
</dbReference>
<feature type="compositionally biased region" description="Low complexity" evidence="8">
    <location>
        <begin position="1345"/>
        <end position="1362"/>
    </location>
</feature>
<dbReference type="InterPro" id="IPR003960">
    <property type="entry name" value="ATPase_AAA_CS"/>
</dbReference>
<dbReference type="GO" id="GO:0005524">
    <property type="term" value="F:ATP binding"/>
    <property type="evidence" value="ECO:0007669"/>
    <property type="project" value="UniProtKB-KW"/>
</dbReference>
<feature type="compositionally biased region" description="Polar residues" evidence="8">
    <location>
        <begin position="1300"/>
        <end position="1313"/>
    </location>
</feature>
<evidence type="ECO:0000259" key="9">
    <source>
        <dbReference type="SMART" id="SM00382"/>
    </source>
</evidence>
<evidence type="ECO:0000256" key="5">
    <source>
        <dbReference type="ARBA" id="ARBA00022840"/>
    </source>
</evidence>
<keyword evidence="7" id="KW-0539">Nucleus</keyword>
<dbReference type="GO" id="GO:0045815">
    <property type="term" value="P:transcription initiation-coupled chromatin remodeling"/>
    <property type="evidence" value="ECO:0007669"/>
    <property type="project" value="TreeGrafter"/>
</dbReference>
<feature type="compositionally biased region" description="Pro residues" evidence="8">
    <location>
        <begin position="1519"/>
        <end position="1530"/>
    </location>
</feature>
<feature type="region of interest" description="Disordered" evidence="8">
    <location>
        <begin position="1294"/>
        <end position="1530"/>
    </location>
</feature>
<feature type="compositionally biased region" description="Acidic residues" evidence="8">
    <location>
        <begin position="79"/>
        <end position="89"/>
    </location>
</feature>
<evidence type="ECO:0000256" key="3">
    <source>
        <dbReference type="ARBA" id="ARBA00022741"/>
    </source>
</evidence>
<evidence type="ECO:0000256" key="8">
    <source>
        <dbReference type="SAM" id="MobiDB-lite"/>
    </source>
</evidence>
<feature type="domain" description="AAA+ ATPase" evidence="9">
    <location>
        <begin position="445"/>
        <end position="586"/>
    </location>
</feature>
<dbReference type="GO" id="GO:0016887">
    <property type="term" value="F:ATP hydrolysis activity"/>
    <property type="evidence" value="ECO:0007669"/>
    <property type="project" value="InterPro"/>
</dbReference>
<name>A0AAW0BU54_9AGAR</name>
<evidence type="ECO:0000256" key="1">
    <source>
        <dbReference type="ARBA" id="ARBA00004123"/>
    </source>
</evidence>
<feature type="compositionally biased region" description="Acidic residues" evidence="8">
    <location>
        <begin position="267"/>
        <end position="276"/>
    </location>
</feature>
<accession>A0AAW0BU54</accession>
<dbReference type="InterPro" id="IPR027417">
    <property type="entry name" value="P-loop_NTPase"/>
</dbReference>
<keyword evidence="6" id="KW-0103">Bromodomain</keyword>
<dbReference type="Proteomes" id="UP001383192">
    <property type="component" value="Unassembled WGS sequence"/>
</dbReference>
<dbReference type="SMART" id="SM00382">
    <property type="entry name" value="AAA"/>
    <property type="match status" value="1"/>
</dbReference>
<dbReference type="PROSITE" id="PS00674">
    <property type="entry name" value="AAA"/>
    <property type="match status" value="1"/>
</dbReference>
<feature type="region of interest" description="Disordered" evidence="8">
    <location>
        <begin position="1"/>
        <end position="350"/>
    </location>
</feature>
<comment type="similarity">
    <text evidence="2">Belongs to the AAA ATPase family.</text>
</comment>
<dbReference type="GO" id="GO:0005634">
    <property type="term" value="C:nucleus"/>
    <property type="evidence" value="ECO:0007669"/>
    <property type="project" value="UniProtKB-SubCell"/>
</dbReference>
<dbReference type="PANTHER" id="PTHR23069:SF0">
    <property type="entry name" value="TAT-BINDING HOMOLOG 7"/>
    <property type="match status" value="1"/>
</dbReference>
<evidence type="ECO:0000256" key="6">
    <source>
        <dbReference type="ARBA" id="ARBA00023117"/>
    </source>
</evidence>
<feature type="compositionally biased region" description="Basic and acidic residues" evidence="8">
    <location>
        <begin position="1174"/>
        <end position="1216"/>
    </location>
</feature>
<evidence type="ECO:0000313" key="10">
    <source>
        <dbReference type="EMBL" id="KAK7030310.1"/>
    </source>
</evidence>
<dbReference type="Gene3D" id="3.40.50.300">
    <property type="entry name" value="P-loop containing nucleotide triphosphate hydrolases"/>
    <property type="match status" value="2"/>
</dbReference>
<dbReference type="Gene3D" id="1.10.8.60">
    <property type="match status" value="1"/>
</dbReference>
<dbReference type="Pfam" id="PF17862">
    <property type="entry name" value="AAA_lid_3"/>
    <property type="match status" value="1"/>
</dbReference>
<feature type="region of interest" description="Disordered" evidence="8">
    <location>
        <begin position="1134"/>
        <end position="1237"/>
    </location>
</feature>
<feature type="compositionally biased region" description="Basic and acidic residues" evidence="8">
    <location>
        <begin position="187"/>
        <end position="206"/>
    </location>
</feature>
<dbReference type="SUPFAM" id="SSF52540">
    <property type="entry name" value="P-loop containing nucleoside triphosphate hydrolases"/>
    <property type="match status" value="2"/>
</dbReference>
<comment type="caution">
    <text evidence="10">The sequence shown here is derived from an EMBL/GenBank/DDBJ whole genome shotgun (WGS) entry which is preliminary data.</text>
</comment>
<feature type="compositionally biased region" description="Polar residues" evidence="8">
    <location>
        <begin position="1415"/>
        <end position="1426"/>
    </location>
</feature>
<protein>
    <submittedName>
        <fullName evidence="10">TAT-binding protein-like protein 7, AAA ATPase</fullName>
    </submittedName>
</protein>
<reference evidence="10 11" key="1">
    <citation type="submission" date="2024-01" db="EMBL/GenBank/DDBJ databases">
        <title>A draft genome for a cacao thread blight-causing isolate of Paramarasmius palmivorus.</title>
        <authorList>
            <person name="Baruah I.K."/>
            <person name="Bukari Y."/>
            <person name="Amoako-Attah I."/>
            <person name="Meinhardt L.W."/>
            <person name="Bailey B.A."/>
            <person name="Cohen S.P."/>
        </authorList>
    </citation>
    <scope>NUCLEOTIDE SEQUENCE [LARGE SCALE GENOMIC DNA]</scope>
    <source>
        <strain evidence="10 11">GH-12</strain>
    </source>
</reference>
<gene>
    <name evidence="10" type="primary">YTA7</name>
    <name evidence="10" type="ORF">VNI00_014232</name>
</gene>
<keyword evidence="11" id="KW-1185">Reference proteome</keyword>
<dbReference type="InterPro" id="IPR003593">
    <property type="entry name" value="AAA+_ATPase"/>
</dbReference>
<keyword evidence="5" id="KW-0067">ATP-binding</keyword>
<evidence type="ECO:0000256" key="4">
    <source>
        <dbReference type="ARBA" id="ARBA00022801"/>
    </source>
</evidence>
<dbReference type="PANTHER" id="PTHR23069">
    <property type="entry name" value="AAA DOMAIN-CONTAINING"/>
    <property type="match status" value="1"/>
</dbReference>
<feature type="compositionally biased region" description="Low complexity" evidence="8">
    <location>
        <begin position="1314"/>
        <end position="1335"/>
    </location>
</feature>
<dbReference type="SUPFAM" id="SSF47370">
    <property type="entry name" value="Bromodomain"/>
    <property type="match status" value="1"/>
</dbReference>
<dbReference type="InterPro" id="IPR036427">
    <property type="entry name" value="Bromodomain-like_sf"/>
</dbReference>
<keyword evidence="3" id="KW-0547">Nucleotide-binding</keyword>
<dbReference type="GO" id="GO:0042393">
    <property type="term" value="F:histone binding"/>
    <property type="evidence" value="ECO:0007669"/>
    <property type="project" value="TreeGrafter"/>
</dbReference>
<evidence type="ECO:0000256" key="2">
    <source>
        <dbReference type="ARBA" id="ARBA00006914"/>
    </source>
</evidence>
<dbReference type="FunFam" id="3.40.50.300:FF:001218">
    <property type="entry name" value="AAA family ATPase, putative"/>
    <property type="match status" value="1"/>
</dbReference>
<dbReference type="GO" id="GO:0006337">
    <property type="term" value="P:nucleosome disassembly"/>
    <property type="evidence" value="ECO:0007669"/>
    <property type="project" value="TreeGrafter"/>
</dbReference>
<proteinExistence type="inferred from homology"/>
<keyword evidence="4" id="KW-0378">Hydrolase</keyword>
<evidence type="ECO:0000256" key="7">
    <source>
        <dbReference type="ARBA" id="ARBA00023242"/>
    </source>
</evidence>
<dbReference type="GO" id="GO:0003682">
    <property type="term" value="F:chromatin binding"/>
    <property type="evidence" value="ECO:0007669"/>
    <property type="project" value="TreeGrafter"/>
</dbReference>
<feature type="compositionally biased region" description="Basic and acidic residues" evidence="8">
    <location>
        <begin position="1134"/>
        <end position="1145"/>
    </location>
</feature>
<dbReference type="EMBL" id="JAYKXP010000078">
    <property type="protein sequence ID" value="KAK7030310.1"/>
    <property type="molecule type" value="Genomic_DNA"/>
</dbReference>
<dbReference type="InterPro" id="IPR041569">
    <property type="entry name" value="AAA_lid_3"/>
</dbReference>
<dbReference type="FunFam" id="3.40.50.300:FF:000061">
    <property type="entry name" value="ATPase family, AAA domain-containing 2"/>
    <property type="match status" value="1"/>
</dbReference>
<organism evidence="10 11">
    <name type="scientific">Paramarasmius palmivorus</name>
    <dbReference type="NCBI Taxonomy" id="297713"/>
    <lineage>
        <taxon>Eukaryota</taxon>
        <taxon>Fungi</taxon>
        <taxon>Dikarya</taxon>
        <taxon>Basidiomycota</taxon>
        <taxon>Agaricomycotina</taxon>
        <taxon>Agaricomycetes</taxon>
        <taxon>Agaricomycetidae</taxon>
        <taxon>Agaricales</taxon>
        <taxon>Marasmiineae</taxon>
        <taxon>Marasmiaceae</taxon>
        <taxon>Paramarasmius</taxon>
    </lineage>
</organism>
<feature type="compositionally biased region" description="Low complexity" evidence="8">
    <location>
        <begin position="1396"/>
        <end position="1410"/>
    </location>
</feature>
<comment type="subcellular location">
    <subcellularLocation>
        <location evidence="1">Nucleus</location>
    </subcellularLocation>
</comment>
<dbReference type="InterPro" id="IPR045199">
    <property type="entry name" value="ATAD2-like"/>
</dbReference>
<dbReference type="InterPro" id="IPR003959">
    <property type="entry name" value="ATPase_AAA_core"/>
</dbReference>
<dbReference type="GO" id="GO:0006334">
    <property type="term" value="P:nucleosome assembly"/>
    <property type="evidence" value="ECO:0007669"/>
    <property type="project" value="TreeGrafter"/>
</dbReference>
<dbReference type="Pfam" id="PF00004">
    <property type="entry name" value="AAA"/>
    <property type="match status" value="2"/>
</dbReference>
<sequence>MSAADLFADDDNLEDTSPRAPTLNSSPLTIKIPGHPSRMAVGSSNNLRRSSRRRSGSGEGPPSGSEYQGSERSMQNEEAMGDEDEEEEEVKPVYNRSSRGRSYVKKSYAESQSEPDDDALEPGPSQGRKTRSTRRPTVDEEEEDEHQPRRRTTRSSVMNGFIASDDDDFPDQTGSYGISLRLRKRPSRSDKQPPAKTEKDRAREQAAGRAARASRRHQKREEVDDYHPQNHTSSPTSADADGSTDEEHQGGDDEDELDLAIDMNDNPVEEEEEEPETDGKPYSLRQRQKVNYAIPPPLEEMVKPPTKPSKSAFNRKAPNARRKGPGWSASGAELGRWMGLPGDDSDSDHVTRTPKKNFGSLGSFGGGIAGGGAGLLAGDLAAAGTPSNLGRVGDATLADADPLGVNVNVTFDEVGGLDDHINSLKEMTVLPLLYPEVFQQFKVTPPRGVLFHGPPGTGKTLLARALAASCRSNGKQISFFMRKGADALSKWVGEAERQLRLLFEEAKNSQPSIIFFDEIDGLAPVRSSKQDQIHASIVSTLLALMDGMDGRGQVVVIGATNRPDAIDPALRRPGRFDREFYFPLPGLEAREKILGIMTKGWKGWGDDDDGKERLNGLAKLTKGYGGADLRALCTEAALNAVQRKYPQIYKSNDRLLLKPDSVQVGLRDFMISIKKIVPSSARSSSTAAAPLPPQFVSLLSEPLEKVKKVIDRVLPMEKKMTALEEAEYEDYEGEAGALEREMTLQSMEKLRIYRPRIVLHGPIGMGQGYVGAAVLHYLEGYHVQSLELGSLMGDSTRTVEAAIVQLFVEAKRHQPSVIYIPSLVGWCAAVSETARSTVRAMLDTLSPTDPILLIAIVDGRFLDLPRDVRAWFGLTKDNRVEISAHTEPQRVEFFQPLIDDVRRPPNQFADGMPRKKRVLEELPIAPPPEPRKPTAAELAAQEESDQRTITLLKFRLGPILNELKRKFKRFAKMAREEYNFDFEDDQVHVIETAVVEVHTHANGTVEIMEDIQVQQPNGPEGAANGVVSGPVSTPAPPVALQPLPRPKLFDMDLEKIHTELYRDRYLTPQEFMDDLKKIVHNAEVHAGEDLDRFHKAQAMYTAAEVSIQDFDLPMRMECERMAIRERKRREEYRKIKEQEKEKERAANGSGNGSDTGAPGTRRSARNNGLQPELKITDPVKLERRLKRQREGGGSDSHISEEENAESRDMKRSRMVVDDDERDPLELYTPPRPSGPGVRFATPSMEPIQPFYPVASGSGIQPGPSFHPMHPLHPSHFPQPQYSDAMYLQPQQQPYQQMQPHLSQHNHPMNPSTYPHQNGMHPQHPMHQQHQPMQPHSSMYSHQLPHDQQMQPHQSMQSPFSMQTSYQSMPPHSIPPLQNTGNPFYSDNAELENTAHPSQQTQPFSGSQQQPGDWHNNGQSSRSSIQPSFEPPSDGMVVDVQQNPSRSSGFDPALLNPLPDDTVPQRSAPGSRHSSIPPPSTNNDDPFLSKPSRQTSVRRSKSPHPPLPQQKTATPEPPKEPSPVPIPRTPTPLPDFFVDENMLAQLQSSLKAHTASLTIEQLEQLRATCLSCVWRNRKEWDRGPLIRELQDLVNDFVEEVAAEVANSEDER</sequence>
<feature type="compositionally biased region" description="Basic and acidic residues" evidence="8">
    <location>
        <begin position="219"/>
        <end position="228"/>
    </location>
</feature>
<feature type="compositionally biased region" description="Polar residues" evidence="8">
    <location>
        <begin position="1363"/>
        <end position="1384"/>
    </location>
</feature>